<evidence type="ECO:0000256" key="2">
    <source>
        <dbReference type="ARBA" id="ARBA00022692"/>
    </source>
</evidence>
<name>A0ABD1ELH3_HYPHA</name>
<sequence length="593" mass="64963">MRPLTSLNTWDFVVRFLPVCKFIKKYNGSTAICDLVAGITVGLTLIPQVIAYASLAGLEPQYGLYSALCGGFVYAVFGTIPELNIAPTALLSLLTFQYTHKASFGSVKAAIMLTFFAGILELLCGILHLGFLVEFVSTPVVSAFTSAGAITIASSQIKNLFGLKYNAESFIEVWKQFFMNLTEIQLWDSLLGFLCIGILLAMRKLKDYGEPPIANQNQTEKSSVYKKLIWFTSVGRNAMVVVSCAVMAFIFQYHNQKPFSLTAKVPSGFPNFSLPLEPIEPSNGTNGTEISEMIGELGCGIIVIPFVAILANVGIAKAFAHGKVVDASQEMIAVGLCNIAGSFFGSYPVNASFSRAAVSSASGVRTPLSGIYTGLMVIMAFTLFTPYFPYIPKATLAAVIICAVVFMVETTITKLIWKINKLDIIPFVATFISCLIIGIEMGILIGILVEVCKLIYFTSRPKVLIETIQETVPYLRVTFSSSIYFSSAEYGRQKILKHCFNSGQEIHRVLINCINILNLDYTAAKCFESLLKDLQKRGKTVAFLIPNDRIRKVLEVSCEAKLTVFKSENQFKLSLQEGNGVNNADFEAVITQL</sequence>
<dbReference type="InterPro" id="IPR011547">
    <property type="entry name" value="SLC26A/SulP_dom"/>
</dbReference>
<keyword evidence="8" id="KW-1185">Reference proteome</keyword>
<comment type="subcellular location">
    <subcellularLocation>
        <location evidence="1">Membrane</location>
        <topology evidence="1">Multi-pass membrane protein</topology>
    </subcellularLocation>
</comment>
<feature type="transmembrane region" description="Helical" evidence="5">
    <location>
        <begin position="110"/>
        <end position="131"/>
    </location>
</feature>
<keyword evidence="4 5" id="KW-0472">Membrane</keyword>
<dbReference type="PROSITE" id="PS50801">
    <property type="entry name" value="STAS"/>
    <property type="match status" value="1"/>
</dbReference>
<dbReference type="PANTHER" id="PTHR11814">
    <property type="entry name" value="SULFATE TRANSPORTER"/>
    <property type="match status" value="1"/>
</dbReference>
<feature type="transmembrane region" description="Helical" evidence="5">
    <location>
        <begin position="297"/>
        <end position="319"/>
    </location>
</feature>
<dbReference type="GO" id="GO:0016020">
    <property type="term" value="C:membrane"/>
    <property type="evidence" value="ECO:0007669"/>
    <property type="project" value="UniProtKB-SubCell"/>
</dbReference>
<dbReference type="InterPro" id="IPR001902">
    <property type="entry name" value="SLC26A/SulP_fam"/>
</dbReference>
<feature type="domain" description="STAS" evidence="6">
    <location>
        <begin position="477"/>
        <end position="555"/>
    </location>
</feature>
<dbReference type="Proteomes" id="UP001566132">
    <property type="component" value="Unassembled WGS sequence"/>
</dbReference>
<dbReference type="AlphaFoldDB" id="A0ABD1ELH3"/>
<keyword evidence="2 5" id="KW-0812">Transmembrane</keyword>
<dbReference type="InterPro" id="IPR002645">
    <property type="entry name" value="STAS_dom"/>
</dbReference>
<dbReference type="CDD" id="cd07042">
    <property type="entry name" value="STAS_SulP_like_sulfate_transporter"/>
    <property type="match status" value="1"/>
</dbReference>
<accession>A0ABD1ELH3</accession>
<proteinExistence type="predicted"/>
<feature type="transmembrane region" description="Helical" evidence="5">
    <location>
        <begin position="228"/>
        <end position="251"/>
    </location>
</feature>
<keyword evidence="3 5" id="KW-1133">Transmembrane helix</keyword>
<feature type="transmembrane region" description="Helical" evidence="5">
    <location>
        <begin position="331"/>
        <end position="349"/>
    </location>
</feature>
<evidence type="ECO:0000256" key="1">
    <source>
        <dbReference type="ARBA" id="ARBA00004141"/>
    </source>
</evidence>
<evidence type="ECO:0000259" key="6">
    <source>
        <dbReference type="PROSITE" id="PS50801"/>
    </source>
</evidence>
<feature type="transmembrane region" description="Helical" evidence="5">
    <location>
        <begin position="184"/>
        <end position="202"/>
    </location>
</feature>
<evidence type="ECO:0000256" key="5">
    <source>
        <dbReference type="SAM" id="Phobius"/>
    </source>
</evidence>
<evidence type="ECO:0000313" key="8">
    <source>
        <dbReference type="Proteomes" id="UP001566132"/>
    </source>
</evidence>
<comment type="caution">
    <text evidence="7">The sequence shown here is derived from an EMBL/GenBank/DDBJ whole genome shotgun (WGS) entry which is preliminary data.</text>
</comment>
<feature type="transmembrane region" description="Helical" evidence="5">
    <location>
        <begin position="424"/>
        <end position="449"/>
    </location>
</feature>
<gene>
    <name evidence="7" type="ORF">ABEB36_008193</name>
</gene>
<dbReference type="Pfam" id="PF01740">
    <property type="entry name" value="STAS"/>
    <property type="match status" value="1"/>
</dbReference>
<dbReference type="Gene3D" id="3.30.750.24">
    <property type="entry name" value="STAS domain"/>
    <property type="match status" value="1"/>
</dbReference>
<evidence type="ECO:0000256" key="3">
    <source>
        <dbReference type="ARBA" id="ARBA00022989"/>
    </source>
</evidence>
<feature type="transmembrane region" description="Helical" evidence="5">
    <location>
        <begin position="370"/>
        <end position="388"/>
    </location>
</feature>
<dbReference type="InterPro" id="IPR036513">
    <property type="entry name" value="STAS_dom_sf"/>
</dbReference>
<evidence type="ECO:0000313" key="7">
    <source>
        <dbReference type="EMBL" id="KAL1497196.1"/>
    </source>
</evidence>
<feature type="transmembrane region" description="Helical" evidence="5">
    <location>
        <begin position="394"/>
        <end position="412"/>
    </location>
</feature>
<reference evidence="7 8" key="1">
    <citation type="submission" date="2024-05" db="EMBL/GenBank/DDBJ databases">
        <title>Genetic variation in Jamaican populations of the coffee berry borer (Hypothenemus hampei).</title>
        <authorList>
            <person name="Errbii M."/>
            <person name="Myrie A."/>
        </authorList>
    </citation>
    <scope>NUCLEOTIDE SEQUENCE [LARGE SCALE GENOMIC DNA]</scope>
    <source>
        <strain evidence="7">JA-Hopewell-2020-01-JO</strain>
        <tissue evidence="7">Whole body</tissue>
    </source>
</reference>
<feature type="transmembrane region" description="Helical" evidence="5">
    <location>
        <begin position="72"/>
        <end position="98"/>
    </location>
</feature>
<dbReference type="EMBL" id="JBDJPC010000006">
    <property type="protein sequence ID" value="KAL1497196.1"/>
    <property type="molecule type" value="Genomic_DNA"/>
</dbReference>
<evidence type="ECO:0000256" key="4">
    <source>
        <dbReference type="ARBA" id="ARBA00023136"/>
    </source>
</evidence>
<organism evidence="7 8">
    <name type="scientific">Hypothenemus hampei</name>
    <name type="common">Coffee berry borer</name>
    <dbReference type="NCBI Taxonomy" id="57062"/>
    <lineage>
        <taxon>Eukaryota</taxon>
        <taxon>Metazoa</taxon>
        <taxon>Ecdysozoa</taxon>
        <taxon>Arthropoda</taxon>
        <taxon>Hexapoda</taxon>
        <taxon>Insecta</taxon>
        <taxon>Pterygota</taxon>
        <taxon>Neoptera</taxon>
        <taxon>Endopterygota</taxon>
        <taxon>Coleoptera</taxon>
        <taxon>Polyphaga</taxon>
        <taxon>Cucujiformia</taxon>
        <taxon>Curculionidae</taxon>
        <taxon>Scolytinae</taxon>
        <taxon>Hypothenemus</taxon>
    </lineage>
</organism>
<dbReference type="Pfam" id="PF00916">
    <property type="entry name" value="Sulfate_transp"/>
    <property type="match status" value="1"/>
</dbReference>
<feature type="transmembrane region" description="Helical" evidence="5">
    <location>
        <begin position="31"/>
        <end position="52"/>
    </location>
</feature>
<dbReference type="SUPFAM" id="SSF52091">
    <property type="entry name" value="SpoIIaa-like"/>
    <property type="match status" value="1"/>
</dbReference>
<protein>
    <recommendedName>
        <fullName evidence="6">STAS domain-containing protein</fullName>
    </recommendedName>
</protein>